<comment type="caution">
    <text evidence="2">The sequence shown here is derived from an EMBL/GenBank/DDBJ whole genome shotgun (WGS) entry which is preliminary data.</text>
</comment>
<name>A0A8T0DWG5_9TREM</name>
<dbReference type="EMBL" id="JTDF01000503">
    <property type="protein sequence ID" value="KAF8571468.1"/>
    <property type="molecule type" value="Genomic_DNA"/>
</dbReference>
<dbReference type="OrthoDB" id="6253117at2759"/>
<sequence>MTSQVLFTVFILAVCTTLPITTNAFSLSPSEERIAAFILERLRSADYDNADDYDGTRLQSSSKRAVRLMRLG</sequence>
<proteinExistence type="predicted"/>
<feature type="signal peptide" evidence="1">
    <location>
        <begin position="1"/>
        <end position="24"/>
    </location>
</feature>
<feature type="chain" id="PRO_5035717042" evidence="1">
    <location>
        <begin position="25"/>
        <end position="72"/>
    </location>
</feature>
<keyword evidence="3" id="KW-1185">Reference proteome</keyword>
<accession>A0A8T0DWG5</accession>
<evidence type="ECO:0000313" key="3">
    <source>
        <dbReference type="Proteomes" id="UP000699462"/>
    </source>
</evidence>
<dbReference type="AlphaFoldDB" id="A0A8T0DWG5"/>
<dbReference type="Proteomes" id="UP000699462">
    <property type="component" value="Unassembled WGS sequence"/>
</dbReference>
<protein>
    <submittedName>
        <fullName evidence="2">Uncharacterized protein</fullName>
    </submittedName>
</protein>
<gene>
    <name evidence="2" type="ORF">P879_02800</name>
</gene>
<reference evidence="2 3" key="1">
    <citation type="submission" date="2019-07" db="EMBL/GenBank/DDBJ databases">
        <title>Annotation for the trematode Paragonimus westermani.</title>
        <authorList>
            <person name="Choi Y.-J."/>
        </authorList>
    </citation>
    <scope>NUCLEOTIDE SEQUENCE [LARGE SCALE GENOMIC DNA]</scope>
    <source>
        <strain evidence="2">180907_Pwestermani</strain>
    </source>
</reference>
<evidence type="ECO:0000256" key="1">
    <source>
        <dbReference type="SAM" id="SignalP"/>
    </source>
</evidence>
<organism evidence="2 3">
    <name type="scientific">Paragonimus westermani</name>
    <dbReference type="NCBI Taxonomy" id="34504"/>
    <lineage>
        <taxon>Eukaryota</taxon>
        <taxon>Metazoa</taxon>
        <taxon>Spiralia</taxon>
        <taxon>Lophotrochozoa</taxon>
        <taxon>Platyhelminthes</taxon>
        <taxon>Trematoda</taxon>
        <taxon>Digenea</taxon>
        <taxon>Plagiorchiida</taxon>
        <taxon>Troglotremata</taxon>
        <taxon>Troglotrematidae</taxon>
        <taxon>Paragonimus</taxon>
    </lineage>
</organism>
<keyword evidence="1" id="KW-0732">Signal</keyword>
<evidence type="ECO:0000313" key="2">
    <source>
        <dbReference type="EMBL" id="KAF8571468.1"/>
    </source>
</evidence>